<evidence type="ECO:0000256" key="4">
    <source>
        <dbReference type="ARBA" id="ARBA00022475"/>
    </source>
</evidence>
<evidence type="ECO:0000256" key="8">
    <source>
        <dbReference type="RuleBase" id="RU363041"/>
    </source>
</evidence>
<keyword evidence="7 8" id="KW-0472">Membrane</keyword>
<evidence type="ECO:0000256" key="7">
    <source>
        <dbReference type="ARBA" id="ARBA00023136"/>
    </source>
</evidence>
<name>A0ABX2TJR4_9PROT</name>
<dbReference type="InterPro" id="IPR002781">
    <property type="entry name" value="TM_pro_TauE-like"/>
</dbReference>
<evidence type="ECO:0000256" key="3">
    <source>
        <dbReference type="ARBA" id="ARBA00022448"/>
    </source>
</evidence>
<dbReference type="Pfam" id="PF01925">
    <property type="entry name" value="TauE"/>
    <property type="match status" value="1"/>
</dbReference>
<feature type="transmembrane region" description="Helical" evidence="8">
    <location>
        <begin position="45"/>
        <end position="64"/>
    </location>
</feature>
<proteinExistence type="inferred from homology"/>
<dbReference type="PANTHER" id="PTHR30269:SF37">
    <property type="entry name" value="MEMBRANE TRANSPORTER PROTEIN"/>
    <property type="match status" value="1"/>
</dbReference>
<evidence type="ECO:0000313" key="10">
    <source>
        <dbReference type="Proteomes" id="UP000584642"/>
    </source>
</evidence>
<evidence type="ECO:0000313" key="9">
    <source>
        <dbReference type="EMBL" id="NYZ23965.1"/>
    </source>
</evidence>
<keyword evidence="10" id="KW-1185">Reference proteome</keyword>
<feature type="transmembrane region" description="Helical" evidence="8">
    <location>
        <begin position="7"/>
        <end position="33"/>
    </location>
</feature>
<evidence type="ECO:0000256" key="1">
    <source>
        <dbReference type="ARBA" id="ARBA00004651"/>
    </source>
</evidence>
<comment type="caution">
    <text evidence="9">The sequence shown here is derived from an EMBL/GenBank/DDBJ whole genome shotgun (WGS) entry which is preliminary data.</text>
</comment>
<feature type="transmembrane region" description="Helical" evidence="8">
    <location>
        <begin position="227"/>
        <end position="245"/>
    </location>
</feature>
<dbReference type="EMBL" id="JABFDB010000033">
    <property type="protein sequence ID" value="NYZ23965.1"/>
    <property type="molecule type" value="Genomic_DNA"/>
</dbReference>
<feature type="transmembrane region" description="Helical" evidence="8">
    <location>
        <begin position="97"/>
        <end position="117"/>
    </location>
</feature>
<keyword evidence="3" id="KW-0813">Transport</keyword>
<comment type="subcellular location">
    <subcellularLocation>
        <location evidence="1 8">Cell membrane</location>
        <topology evidence="1 8">Multi-pass membrane protein</topology>
    </subcellularLocation>
</comment>
<protein>
    <recommendedName>
        <fullName evidence="8">Probable membrane transporter protein</fullName>
    </recommendedName>
</protein>
<keyword evidence="6 8" id="KW-1133">Transmembrane helix</keyword>
<feature type="transmembrane region" description="Helical" evidence="8">
    <location>
        <begin position="198"/>
        <end position="221"/>
    </location>
</feature>
<dbReference type="InterPro" id="IPR052017">
    <property type="entry name" value="TSUP"/>
</dbReference>
<reference evidence="9 10" key="1">
    <citation type="submission" date="2020-05" db="EMBL/GenBank/DDBJ databases">
        <title>Azospirillum oleiclasticum sp. nov, a nitrogen-fixing and heavy crude oil-emulsifying bacterium isolated from the crude oil of Yumen Oilfield.</title>
        <authorList>
            <person name="Wu D."/>
            <person name="Cai M."/>
            <person name="Zhang X."/>
        </authorList>
    </citation>
    <scope>NUCLEOTIDE SEQUENCE [LARGE SCALE GENOMIC DNA]</scope>
    <source>
        <strain evidence="9 10">ROY-1-1-2</strain>
    </source>
</reference>
<keyword evidence="5 8" id="KW-0812">Transmembrane</keyword>
<keyword evidence="4 8" id="KW-1003">Cell membrane</keyword>
<sequence length="252" mass="26780">MITDPVFYLAAIPAVILVGLAKGGLSGIGMLAMPLLAMAVDPVQAAAIMLPILIIQDAVAVWSYRRSWDRRNLAILIPSATVGIVVGYLLAARVSATVVEVIIGVISIVFGLRRLVVERGPTPATTERGGTAAGWFWGIVSGFTSMIAHAGGPPFQVYVMPQRLPRDVFIGTGVVFFTAVNWIKVPAYAALGQFGSEAMLTAAVLMPLAVLSTRAGVYLVRRIDGKSFYTVIYALLVALGVKLLWDGARVLL</sequence>
<evidence type="ECO:0000256" key="6">
    <source>
        <dbReference type="ARBA" id="ARBA00022989"/>
    </source>
</evidence>
<evidence type="ECO:0000256" key="2">
    <source>
        <dbReference type="ARBA" id="ARBA00009142"/>
    </source>
</evidence>
<comment type="similarity">
    <text evidence="2 8">Belongs to the 4-toluene sulfonate uptake permease (TSUP) (TC 2.A.102) family.</text>
</comment>
<dbReference type="Proteomes" id="UP000584642">
    <property type="component" value="Unassembled WGS sequence"/>
</dbReference>
<dbReference type="PANTHER" id="PTHR30269">
    <property type="entry name" value="TRANSMEMBRANE PROTEIN YFCA"/>
    <property type="match status" value="1"/>
</dbReference>
<feature type="transmembrane region" description="Helical" evidence="8">
    <location>
        <begin position="129"/>
        <end position="148"/>
    </location>
</feature>
<organism evidence="9 10">
    <name type="scientific">Azospirillum oleiclasticum</name>
    <dbReference type="NCBI Taxonomy" id="2735135"/>
    <lineage>
        <taxon>Bacteria</taxon>
        <taxon>Pseudomonadati</taxon>
        <taxon>Pseudomonadota</taxon>
        <taxon>Alphaproteobacteria</taxon>
        <taxon>Rhodospirillales</taxon>
        <taxon>Azospirillaceae</taxon>
        <taxon>Azospirillum</taxon>
    </lineage>
</organism>
<accession>A0ABX2TJR4</accession>
<dbReference type="RefSeq" id="WP_180285746.1">
    <property type="nucleotide sequence ID" value="NZ_JABFDB010000033.1"/>
</dbReference>
<feature type="transmembrane region" description="Helical" evidence="8">
    <location>
        <begin position="73"/>
        <end position="91"/>
    </location>
</feature>
<gene>
    <name evidence="9" type="ORF">HND93_30045</name>
</gene>
<evidence type="ECO:0000256" key="5">
    <source>
        <dbReference type="ARBA" id="ARBA00022692"/>
    </source>
</evidence>